<dbReference type="PANTHER" id="PTHR28180">
    <property type="entry name" value="CONSERVED MITOCHONDRIAL PROTEIN-RELATED"/>
    <property type="match status" value="1"/>
</dbReference>
<accession>A0ABR1GRH4</accession>
<dbReference type="Proteomes" id="UP001498476">
    <property type="component" value="Unassembled WGS sequence"/>
</dbReference>
<dbReference type="EMBL" id="JAZAVJ010000200">
    <property type="protein sequence ID" value="KAK7408049.1"/>
    <property type="molecule type" value="Genomic_DNA"/>
</dbReference>
<organism evidence="1 2">
    <name type="scientific">Neonectria punicea</name>
    <dbReference type="NCBI Taxonomy" id="979145"/>
    <lineage>
        <taxon>Eukaryota</taxon>
        <taxon>Fungi</taxon>
        <taxon>Dikarya</taxon>
        <taxon>Ascomycota</taxon>
        <taxon>Pezizomycotina</taxon>
        <taxon>Sordariomycetes</taxon>
        <taxon>Hypocreomycetidae</taxon>
        <taxon>Hypocreales</taxon>
        <taxon>Nectriaceae</taxon>
        <taxon>Neonectria</taxon>
    </lineage>
</organism>
<dbReference type="Gene3D" id="1.20.1290.10">
    <property type="entry name" value="AhpD-like"/>
    <property type="match status" value="1"/>
</dbReference>
<sequence length="240" mass="26813">MDQAANEYITSLHSQSTGTDLEDTWYCIAACSFAASNRGQYVADVFAQTISSRRDDHVYHRHVLKRIKEALLKTGIIYGIPRVINAFRALVKAIPSPESSETSSTRAHIAVPAETDARGLEYMRNIFRADLDPFLGAMDTYWPDLRTLVVTYIYGYYQSDTSVLDAITTSQLNIATLVPMDVAAEVAWHMRGTIRNGGTEGQLKAAYDIALRVCEICDVNLKNKMPEAQDVINEERLIVD</sequence>
<keyword evidence="2" id="KW-1185">Reference proteome</keyword>
<evidence type="ECO:0000313" key="1">
    <source>
        <dbReference type="EMBL" id="KAK7408049.1"/>
    </source>
</evidence>
<reference evidence="1 2" key="1">
    <citation type="journal article" date="2025" name="Microbiol. Resour. Announc.">
        <title>Draft genome sequences for Neonectria magnoliae and Neonectria punicea, canker pathogens of Liriodendron tulipifera and Acer saccharum in West Virginia.</title>
        <authorList>
            <person name="Petronek H.M."/>
            <person name="Kasson M.T."/>
            <person name="Metheny A.M."/>
            <person name="Stauder C.M."/>
            <person name="Lovett B."/>
            <person name="Lynch S.C."/>
            <person name="Garnas J.R."/>
            <person name="Kasson L.R."/>
            <person name="Stajich J.E."/>
        </authorList>
    </citation>
    <scope>NUCLEOTIDE SEQUENCE [LARGE SCALE GENOMIC DNA]</scope>
    <source>
        <strain evidence="1 2">NRRL 64653</strain>
    </source>
</reference>
<comment type="caution">
    <text evidence="1">The sequence shown here is derived from an EMBL/GenBank/DDBJ whole genome shotgun (WGS) entry which is preliminary data.</text>
</comment>
<evidence type="ECO:0000313" key="2">
    <source>
        <dbReference type="Proteomes" id="UP001498476"/>
    </source>
</evidence>
<name>A0ABR1GRH4_9HYPO</name>
<proteinExistence type="predicted"/>
<protein>
    <submittedName>
        <fullName evidence="1">Uncharacterized protein</fullName>
    </submittedName>
</protein>
<gene>
    <name evidence="1" type="ORF">QQX98_009764</name>
</gene>
<dbReference type="PANTHER" id="PTHR28180:SF2">
    <property type="entry name" value="PEROXISOMAL PROTEIN 2"/>
    <property type="match status" value="1"/>
</dbReference>
<dbReference type="SUPFAM" id="SSF69118">
    <property type="entry name" value="AhpD-like"/>
    <property type="match status" value="1"/>
</dbReference>
<dbReference type="InterPro" id="IPR029032">
    <property type="entry name" value="AhpD-like"/>
</dbReference>
<dbReference type="InterPro" id="IPR052999">
    <property type="entry name" value="PTS1_Protein"/>
</dbReference>